<accession>A0ABN7AQB5</accession>
<sequence length="351" mass="39081">MRFVLSFLALLLAAAIPPRTAAQTDQQIRTSPGLASSAFGFGNGATVPIYNGAGGYSNFYGEGAGNYYSDPYPSYGNYYPQSSYYAKQSSDSSHANCNHGSSIANAQQDVSAKAAYQQQWALQSADAQNQQFRASQHPLPVLPDLDDERRGRQFFQQPLPVTELTYSRKDMERVYGANFQPPIFTVAKRQPHAIQGFNTRYLAPQQQFQHPLPVLRSADLAAMRAGAKYEPASNLYVERPVNAAEYEFSAYRASEPNCREKRQVDSYQFEYPAEQSYDQTNYAEEARSALPPSLFRRRPLGLDPAYGYGRQLFPSPYAPHSRGAMDGIQQVIGGFTQFFPMLAGNGLNYAR</sequence>
<evidence type="ECO:0000313" key="3">
    <source>
        <dbReference type="Proteomes" id="UP001307889"/>
    </source>
</evidence>
<name>A0ABN7AQB5_9HEMI</name>
<organism evidence="2 3">
    <name type="scientific">Nesidiocoris tenuis</name>
    <dbReference type="NCBI Taxonomy" id="355587"/>
    <lineage>
        <taxon>Eukaryota</taxon>
        <taxon>Metazoa</taxon>
        <taxon>Ecdysozoa</taxon>
        <taxon>Arthropoda</taxon>
        <taxon>Hexapoda</taxon>
        <taxon>Insecta</taxon>
        <taxon>Pterygota</taxon>
        <taxon>Neoptera</taxon>
        <taxon>Paraneoptera</taxon>
        <taxon>Hemiptera</taxon>
        <taxon>Heteroptera</taxon>
        <taxon>Panheteroptera</taxon>
        <taxon>Cimicomorpha</taxon>
        <taxon>Miridae</taxon>
        <taxon>Dicyphina</taxon>
        <taxon>Nesidiocoris</taxon>
    </lineage>
</organism>
<feature type="chain" id="PRO_5046923746" evidence="1">
    <location>
        <begin position="23"/>
        <end position="351"/>
    </location>
</feature>
<protein>
    <submittedName>
        <fullName evidence="2">Uncharacterized protein</fullName>
    </submittedName>
</protein>
<keyword evidence="1" id="KW-0732">Signal</keyword>
<evidence type="ECO:0000313" key="2">
    <source>
        <dbReference type="EMBL" id="BES93091.1"/>
    </source>
</evidence>
<gene>
    <name evidence="2" type="ORF">NTJ_05900</name>
</gene>
<keyword evidence="3" id="KW-1185">Reference proteome</keyword>
<proteinExistence type="predicted"/>
<dbReference type="EMBL" id="AP028912">
    <property type="protein sequence ID" value="BES93091.1"/>
    <property type="molecule type" value="Genomic_DNA"/>
</dbReference>
<reference evidence="2 3" key="1">
    <citation type="submission" date="2023-09" db="EMBL/GenBank/DDBJ databases">
        <title>Nesidiocoris tenuis whole genome shotgun sequence.</title>
        <authorList>
            <person name="Shibata T."/>
            <person name="Shimoda M."/>
            <person name="Kobayashi T."/>
            <person name="Uehara T."/>
        </authorList>
    </citation>
    <scope>NUCLEOTIDE SEQUENCE [LARGE SCALE GENOMIC DNA]</scope>
    <source>
        <strain evidence="2 3">Japan</strain>
    </source>
</reference>
<feature type="signal peptide" evidence="1">
    <location>
        <begin position="1"/>
        <end position="22"/>
    </location>
</feature>
<evidence type="ECO:0000256" key="1">
    <source>
        <dbReference type="SAM" id="SignalP"/>
    </source>
</evidence>
<dbReference type="Proteomes" id="UP001307889">
    <property type="component" value="Chromosome 4"/>
</dbReference>